<feature type="domain" description="PDZ" evidence="3">
    <location>
        <begin position="249"/>
        <end position="324"/>
    </location>
</feature>
<dbReference type="PROSITE" id="PS50106">
    <property type="entry name" value="PDZ"/>
    <property type="match status" value="2"/>
</dbReference>
<dbReference type="Gene3D" id="2.30.42.10">
    <property type="match status" value="2"/>
</dbReference>
<dbReference type="Pfam" id="PF17820">
    <property type="entry name" value="PDZ_6"/>
    <property type="match status" value="2"/>
</dbReference>
<keyword evidence="2" id="KW-0472">Membrane</keyword>
<evidence type="ECO:0000259" key="3">
    <source>
        <dbReference type="PROSITE" id="PS50106"/>
    </source>
</evidence>
<reference evidence="4" key="2">
    <citation type="submission" date="2025-05" db="UniProtKB">
        <authorList>
            <consortium name="EnsemblMetazoa"/>
        </authorList>
    </citation>
    <scope>IDENTIFICATION</scope>
    <source>
        <strain evidence="4">Foshan</strain>
    </source>
</reference>
<accession>A0ABM1ZIL5</accession>
<evidence type="ECO:0000313" key="5">
    <source>
        <dbReference type="Proteomes" id="UP000069940"/>
    </source>
</evidence>
<evidence type="ECO:0000256" key="2">
    <source>
        <dbReference type="SAM" id="Phobius"/>
    </source>
</evidence>
<dbReference type="InterPro" id="IPR051230">
    <property type="entry name" value="APP-Binding"/>
</dbReference>
<dbReference type="GeneID" id="109400980"/>
<dbReference type="SMART" id="SM00228">
    <property type="entry name" value="PDZ"/>
    <property type="match status" value="2"/>
</dbReference>
<feature type="transmembrane region" description="Helical" evidence="2">
    <location>
        <begin position="308"/>
        <end position="329"/>
    </location>
</feature>
<dbReference type="SUPFAM" id="SSF50156">
    <property type="entry name" value="PDZ domain-like"/>
    <property type="match status" value="2"/>
</dbReference>
<sequence>MNHSINARTAAGNLVLSKMSLYPSLEDMQVDKILQSQNAAISNAVAQQQQQYGLPEPPPAYTMNPYPQLNSLLPVGAVGNNEPELSKKSEFFYPDLANYLGLELSEGAIAANMPEYLSSNRDARMTAYQPQASAVVTVNNANMVAPVSGGSVGLQRGQVTNGIRELILCKGADKKVGLRAQAINKGVFVCVVVKNSPAALAGLRFGDQILQVNGTLVAGYSVDDVHKLLKKSDKNNISLVVRDRPFERAVTLHKDSAGAVGFQFNNGKITAIVKDSSAARNGLLIEHQLLEINGQNVIGMKDKEISQLITAGGQIITVTVIPTIIYDVMMKKLSTSFIRGKMDHSVPDF</sequence>
<dbReference type="InterPro" id="IPR036034">
    <property type="entry name" value="PDZ_sf"/>
</dbReference>
<keyword evidence="2" id="KW-1133">Transmembrane helix</keyword>
<feature type="domain" description="PDZ" evidence="3">
    <location>
        <begin position="165"/>
        <end position="244"/>
    </location>
</feature>
<dbReference type="Proteomes" id="UP000069940">
    <property type="component" value="Unassembled WGS sequence"/>
</dbReference>
<dbReference type="InterPro" id="IPR001478">
    <property type="entry name" value="PDZ"/>
</dbReference>
<evidence type="ECO:0000256" key="1">
    <source>
        <dbReference type="ARBA" id="ARBA00022737"/>
    </source>
</evidence>
<reference evidence="5" key="1">
    <citation type="journal article" date="2015" name="Proc. Natl. Acad. Sci. U.S.A.">
        <title>Genome sequence of the Asian Tiger mosquito, Aedes albopictus, reveals insights into its biology, genetics, and evolution.</title>
        <authorList>
            <person name="Chen X.G."/>
            <person name="Jiang X."/>
            <person name="Gu J."/>
            <person name="Xu M."/>
            <person name="Wu Y."/>
            <person name="Deng Y."/>
            <person name="Zhang C."/>
            <person name="Bonizzoni M."/>
            <person name="Dermauw W."/>
            <person name="Vontas J."/>
            <person name="Armbruster P."/>
            <person name="Huang X."/>
            <person name="Yang Y."/>
            <person name="Zhang H."/>
            <person name="He W."/>
            <person name="Peng H."/>
            <person name="Liu Y."/>
            <person name="Wu K."/>
            <person name="Chen J."/>
            <person name="Lirakis M."/>
            <person name="Topalis P."/>
            <person name="Van Leeuwen T."/>
            <person name="Hall A.B."/>
            <person name="Jiang X."/>
            <person name="Thorpe C."/>
            <person name="Mueller R.L."/>
            <person name="Sun C."/>
            <person name="Waterhouse R.M."/>
            <person name="Yan G."/>
            <person name="Tu Z.J."/>
            <person name="Fang X."/>
            <person name="James A.A."/>
        </authorList>
    </citation>
    <scope>NUCLEOTIDE SEQUENCE [LARGE SCALE GENOMIC DNA]</scope>
    <source>
        <strain evidence="5">Foshan</strain>
    </source>
</reference>
<keyword evidence="5" id="KW-1185">Reference proteome</keyword>
<name>A0ABM1ZIL5_AEDAL</name>
<dbReference type="CDD" id="cd06794">
    <property type="entry name" value="PDZ2_syntenin-like"/>
    <property type="match status" value="1"/>
</dbReference>
<keyword evidence="1" id="KW-0677">Repeat</keyword>
<dbReference type="RefSeq" id="XP_029713266.2">
    <property type="nucleotide sequence ID" value="XM_029857406.2"/>
</dbReference>
<dbReference type="InterPro" id="IPR041489">
    <property type="entry name" value="PDZ_6"/>
</dbReference>
<dbReference type="PANTHER" id="PTHR12345:SF3">
    <property type="entry name" value="PDZ DOMAIN-CONTAINING PROTEIN"/>
    <property type="match status" value="1"/>
</dbReference>
<dbReference type="PANTHER" id="PTHR12345">
    <property type="entry name" value="SYNTENIN RELATED"/>
    <property type="match status" value="1"/>
</dbReference>
<protein>
    <recommendedName>
        <fullName evidence="3">PDZ domain-containing protein</fullName>
    </recommendedName>
</protein>
<proteinExistence type="predicted"/>
<dbReference type="EnsemblMetazoa" id="AALFPA23_018839.R27695">
    <property type="protein sequence ID" value="AALFPA23_018839.P27695"/>
    <property type="gene ID" value="AALFPA23_018839"/>
</dbReference>
<evidence type="ECO:0000313" key="4">
    <source>
        <dbReference type="EnsemblMetazoa" id="AALFPA23_018839.P27695"/>
    </source>
</evidence>
<dbReference type="CDD" id="cd06721">
    <property type="entry name" value="PDZ1_syntenin-like"/>
    <property type="match status" value="1"/>
</dbReference>
<keyword evidence="2" id="KW-0812">Transmembrane</keyword>
<organism evidence="4 5">
    <name type="scientific">Aedes albopictus</name>
    <name type="common">Asian tiger mosquito</name>
    <name type="synonym">Stegomyia albopicta</name>
    <dbReference type="NCBI Taxonomy" id="7160"/>
    <lineage>
        <taxon>Eukaryota</taxon>
        <taxon>Metazoa</taxon>
        <taxon>Ecdysozoa</taxon>
        <taxon>Arthropoda</taxon>
        <taxon>Hexapoda</taxon>
        <taxon>Insecta</taxon>
        <taxon>Pterygota</taxon>
        <taxon>Neoptera</taxon>
        <taxon>Endopterygota</taxon>
        <taxon>Diptera</taxon>
        <taxon>Nematocera</taxon>
        <taxon>Culicoidea</taxon>
        <taxon>Culicidae</taxon>
        <taxon>Culicinae</taxon>
        <taxon>Aedini</taxon>
        <taxon>Aedes</taxon>
        <taxon>Stegomyia</taxon>
    </lineage>
</organism>